<evidence type="ECO:0000313" key="5">
    <source>
        <dbReference type="EMBL" id="QJD86787.1"/>
    </source>
</evidence>
<dbReference type="PANTHER" id="PTHR40038">
    <property type="entry name" value="MEMBRANE-ASSOCIATED PROTEIN TCAA"/>
    <property type="match status" value="1"/>
</dbReference>
<feature type="domain" description="TcaA second" evidence="2">
    <location>
        <begin position="41"/>
        <end position="142"/>
    </location>
</feature>
<dbReference type="EMBL" id="CP051680">
    <property type="protein sequence ID" value="QJD86787.1"/>
    <property type="molecule type" value="Genomic_DNA"/>
</dbReference>
<keyword evidence="1" id="KW-1133">Transmembrane helix</keyword>
<protein>
    <recommendedName>
        <fullName evidence="7">PEGA domain-containing protein</fullName>
    </recommendedName>
</protein>
<dbReference type="PANTHER" id="PTHR40038:SF1">
    <property type="entry name" value="MEMBRANE-ASSOCIATED PROTEIN TCAA"/>
    <property type="match status" value="1"/>
</dbReference>
<dbReference type="RefSeq" id="WP_169283033.1">
    <property type="nucleotide sequence ID" value="NZ_CP051680.1"/>
</dbReference>
<feature type="domain" description="YvbJ-like NTF2-like" evidence="4">
    <location>
        <begin position="303"/>
        <end position="423"/>
    </location>
</feature>
<evidence type="ECO:0000259" key="3">
    <source>
        <dbReference type="Pfam" id="PF22820"/>
    </source>
</evidence>
<evidence type="ECO:0000313" key="6">
    <source>
        <dbReference type="Proteomes" id="UP000502248"/>
    </source>
</evidence>
<feature type="domain" description="TcaA 4th" evidence="3">
    <location>
        <begin position="222"/>
        <end position="288"/>
    </location>
</feature>
<dbReference type="InterPro" id="IPR054529">
    <property type="entry name" value="TcaA_2nd"/>
</dbReference>
<sequence>MDLKPAIALSGRAKLLIAGGLVVILLLAGAYFLGKQLTDEQRLIARFENAIRDGKTDKVMGMLSDPNKGVGFNKETAQDIVTYLQSNKETLDQLIARLKSEAELLKGPPAASVEQERDTAFLYLHKKEEKRWFLYDDYELKINRYSIPVTTNFAGTKVLIDGKEAGTAKGENETLELGTFLPGQYEIKAVYEGKYTTLESASTVSLFPMANNEDLTVELTLEGDYVEVQSNNSYAHIYINGEDIELAVGDGQRIGPIAVDGSNRMFVEVEYPWGKARSEELAVDSNRLEFNVPGLDDSLKNDIMSAAFDFVSSWMQSFREQKNVLRHVHPDRSGDMAEYLADMERSKESYTGELHRATFDLDSFKLNQFDEHDYSITVKVKLDYREVFYFKEYETDPVPVEGSNYTEYQLQYVDGQWLVSGWSNVEGMGTDNTKVYE</sequence>
<evidence type="ECO:0000259" key="2">
    <source>
        <dbReference type="Pfam" id="PF22813"/>
    </source>
</evidence>
<dbReference type="InterPro" id="IPR054530">
    <property type="entry name" value="TcaA_4th"/>
</dbReference>
<dbReference type="InterPro" id="IPR056902">
    <property type="entry name" value="NTF2_YvbJ"/>
</dbReference>
<dbReference type="KEGG" id="cheb:HH215_28855"/>
<evidence type="ECO:0008006" key="7">
    <source>
        <dbReference type="Google" id="ProtNLM"/>
    </source>
</evidence>
<evidence type="ECO:0000259" key="4">
    <source>
        <dbReference type="Pfam" id="PF25155"/>
    </source>
</evidence>
<dbReference type="AlphaFoldDB" id="A0A7Z2VPB7"/>
<keyword evidence="1" id="KW-0812">Transmembrane</keyword>
<proteinExistence type="predicted"/>
<dbReference type="Proteomes" id="UP000502248">
    <property type="component" value="Chromosome"/>
</dbReference>
<keyword evidence="1" id="KW-0472">Membrane</keyword>
<name>A0A7Z2VPB7_9BACL</name>
<dbReference type="Pfam" id="PF22820">
    <property type="entry name" value="TcaA_3rd_4th"/>
    <property type="match status" value="2"/>
</dbReference>
<feature type="transmembrane region" description="Helical" evidence="1">
    <location>
        <begin position="15"/>
        <end position="34"/>
    </location>
</feature>
<gene>
    <name evidence="5" type="ORF">HH215_28855</name>
</gene>
<dbReference type="GO" id="GO:0005886">
    <property type="term" value="C:plasma membrane"/>
    <property type="evidence" value="ECO:0007669"/>
    <property type="project" value="UniProtKB-SubCell"/>
</dbReference>
<dbReference type="Pfam" id="PF22813">
    <property type="entry name" value="TcaA_2nd"/>
    <property type="match status" value="1"/>
</dbReference>
<feature type="domain" description="TcaA 4th" evidence="3">
    <location>
        <begin position="146"/>
        <end position="203"/>
    </location>
</feature>
<evidence type="ECO:0000256" key="1">
    <source>
        <dbReference type="SAM" id="Phobius"/>
    </source>
</evidence>
<reference evidence="5 6" key="1">
    <citation type="submission" date="2020-04" db="EMBL/GenBank/DDBJ databases">
        <title>Genome sequencing of novel species.</title>
        <authorList>
            <person name="Heo J."/>
            <person name="Kim S.-J."/>
            <person name="Kim J.-S."/>
            <person name="Hong S.-B."/>
            <person name="Kwon S.-W."/>
        </authorList>
    </citation>
    <scope>NUCLEOTIDE SEQUENCE [LARGE SCALE GENOMIC DNA]</scope>
    <source>
        <strain evidence="5 6">MFER-1</strain>
    </source>
</reference>
<accession>A0A7Z2VPB7</accession>
<keyword evidence="6" id="KW-1185">Reference proteome</keyword>
<organism evidence="5 6">
    <name type="scientific">Cohnella herbarum</name>
    <dbReference type="NCBI Taxonomy" id="2728023"/>
    <lineage>
        <taxon>Bacteria</taxon>
        <taxon>Bacillati</taxon>
        <taxon>Bacillota</taxon>
        <taxon>Bacilli</taxon>
        <taxon>Bacillales</taxon>
        <taxon>Paenibacillaceae</taxon>
        <taxon>Cohnella</taxon>
    </lineage>
</organism>
<dbReference type="Pfam" id="PF25155">
    <property type="entry name" value="NTF2_YvbJ"/>
    <property type="match status" value="1"/>
</dbReference>